<dbReference type="Pfam" id="PF04650">
    <property type="entry name" value="YSIRK_signal"/>
    <property type="match status" value="1"/>
</dbReference>
<keyword evidence="5" id="KW-0812">Transmembrane</keyword>
<dbReference type="InterPro" id="IPR059115">
    <property type="entry name" value="Rib"/>
</dbReference>
<dbReference type="EMBL" id="JBHRZV010000049">
    <property type="protein sequence ID" value="MFC3928337.1"/>
    <property type="molecule type" value="Genomic_DNA"/>
</dbReference>
<keyword evidence="3" id="KW-0378">Hydrolase</keyword>
<keyword evidence="9" id="KW-1185">Reference proteome</keyword>
<dbReference type="PROSITE" id="PS51109">
    <property type="entry name" value="G5"/>
    <property type="match status" value="4"/>
</dbReference>
<evidence type="ECO:0000256" key="4">
    <source>
        <dbReference type="SAM" id="MobiDB-lite"/>
    </source>
</evidence>
<feature type="transmembrane region" description="Helical" evidence="5">
    <location>
        <begin position="102"/>
        <end position="119"/>
    </location>
</feature>
<evidence type="ECO:0000256" key="6">
    <source>
        <dbReference type="SAM" id="SignalP"/>
    </source>
</evidence>
<keyword evidence="2 6" id="KW-0732">Signal</keyword>
<gene>
    <name evidence="8" type="ORF">ACFORF_07135</name>
</gene>
<feature type="domain" description="G5" evidence="7">
    <location>
        <begin position="264"/>
        <end position="344"/>
    </location>
</feature>
<dbReference type="InterPro" id="IPR011505">
    <property type="entry name" value="Peptidase_M26_C_dom"/>
</dbReference>
<feature type="chain" id="PRO_5046516659" evidence="6">
    <location>
        <begin position="33"/>
        <end position="2152"/>
    </location>
</feature>
<dbReference type="Pfam" id="PF05342">
    <property type="entry name" value="Peptidase_M26_N"/>
    <property type="match status" value="1"/>
</dbReference>
<dbReference type="Gene3D" id="2.160.20.110">
    <property type="match status" value="1"/>
</dbReference>
<keyword evidence="5" id="KW-0472">Membrane</keyword>
<feature type="domain" description="G5" evidence="7">
    <location>
        <begin position="406"/>
        <end position="490"/>
    </location>
</feature>
<feature type="compositionally biased region" description="Low complexity" evidence="4">
    <location>
        <begin position="214"/>
        <end position="264"/>
    </location>
</feature>
<dbReference type="RefSeq" id="WP_380426788.1">
    <property type="nucleotide sequence ID" value="NZ_JBHRZV010000049.1"/>
</dbReference>
<keyword evidence="5" id="KW-1133">Transmembrane helix</keyword>
<feature type="domain" description="G5" evidence="7">
    <location>
        <begin position="626"/>
        <end position="706"/>
    </location>
</feature>
<reference evidence="9" key="1">
    <citation type="journal article" date="2019" name="Int. J. Syst. Evol. Microbiol.">
        <title>The Global Catalogue of Microorganisms (GCM) 10K type strain sequencing project: providing services to taxonomists for standard genome sequencing and annotation.</title>
        <authorList>
            <consortium name="The Broad Institute Genomics Platform"/>
            <consortium name="The Broad Institute Genome Sequencing Center for Infectious Disease"/>
            <person name="Wu L."/>
            <person name="Ma J."/>
        </authorList>
    </citation>
    <scope>NUCLEOTIDE SEQUENCE [LARGE SCALE GENOMIC DNA]</scope>
    <source>
        <strain evidence="9">CCUG 67170</strain>
    </source>
</reference>
<evidence type="ECO:0000313" key="8">
    <source>
        <dbReference type="EMBL" id="MFC3928337.1"/>
    </source>
</evidence>
<dbReference type="PANTHER" id="PTHR45706:SF4">
    <property type="entry name" value="TYROSINE-PROTEIN PHOSPHATASE"/>
    <property type="match status" value="1"/>
</dbReference>
<evidence type="ECO:0000259" key="7">
    <source>
        <dbReference type="PROSITE" id="PS51109"/>
    </source>
</evidence>
<evidence type="ECO:0000256" key="2">
    <source>
        <dbReference type="ARBA" id="ARBA00022729"/>
    </source>
</evidence>
<dbReference type="InterPro" id="IPR011098">
    <property type="entry name" value="G5_dom"/>
</dbReference>
<dbReference type="NCBIfam" id="TIGR01168">
    <property type="entry name" value="YSIRK_signal"/>
    <property type="match status" value="1"/>
</dbReference>
<proteinExistence type="predicted"/>
<dbReference type="Pfam" id="PF07580">
    <property type="entry name" value="Peptidase_M26_C"/>
    <property type="match status" value="1"/>
</dbReference>
<feature type="domain" description="G5" evidence="7">
    <location>
        <begin position="548"/>
        <end position="628"/>
    </location>
</feature>
<evidence type="ECO:0000256" key="1">
    <source>
        <dbReference type="ARBA" id="ARBA00022670"/>
    </source>
</evidence>
<sequence>MNWREKQLRFSIRKLKIAVASTVIGMSAFGVAQPLVHALENGQIQTSSSFDYHYVLESELTNQEKKLIQQELPTKSVGAYDSYYMVYRPTNTLPATGSLDNGLMIGAGISLLLVGVSLVSRKKKPIVTSIILLSTTGAISVSALGGGALASYDETFTMQVGQTIPETIKTIPNHEFIGYILVDEPDATTTQGTRDDSTSSVSQAIPATTEEESTSTTAVTTEATSSSTTTATTETTTSSTATVSASTTETTTLPSTTETTTTTEAKTEPVISTVIQEIPYETIYQDDPTVPVGTETVSQLGVVGQKRLTYTDGKLTSEEIVRQPISQIITRGTKETPQPVETKTTEIVAFETEIHTDDTLALGEEVIVQAGNNGLRQNTYLDGRLVSSEIIQEPVKQIIKRGTKSSDPTTPVETTTTESVDFDTEYLADDTLPLGEEVVVQAGVAGVRQNTYLDGQLVSSQMIQEPLKQIIRRGTKVEPETTIVQVAVPYSTTYQDDSTLPEGQEKEVQAGQDGLVEQTVQDGKVISEKTIKEAVPRIVAKGTKKNTTTPVEGTEVVTEAVEIAPTETKQDDDTLWLGETETIQGTVGEKTITTTYKTIDGVRQPNPNVTETVTKEATPTIIKVGTKPIEGTETVTSKEIVAHGTKTIEDPNQYTDYKSVVEGTDGEVEVTTVYKTIKGVRQANPTVSRKTTKEAVDTVITIGTKVKEAEKQTPKAVKQTVKIGETPKAEASIDSTNLTNVASYSWATQPSTASAGQALKGQVLVTYTDGSTDLVDVTIDVVANKEKPSLSLASLVENDDDRSITLNYDLTDPTSSYTGATIEVIDKTTGAVVKTLSLTSFDDFDLSGLDWFVPYTLRTTLKYDLGQGEQSEVISEVPFELDYKHVEVKHVTTADLYLKQDDGSYVKQDEMTEITNPVSDYYVKITSTEQKDIYLAVSSITEDTYNGKAAYKVVATSPELIQYKGVSDENQADFTFYTKKFLPSSGGKYRTFEDLVTAITANPTGTFEIDADLDASKYTLASGATSYIAGNFTGTLLGNNNAISGIVAPLFENLTGAFVIKDLDLKEVNITNTQNFGALARETTGVAGSSLIKNVAVQGTLTGDRAIGGLVYRARDTKFEQVEFDGTIKTTTYYNYNFTGGIVGYLDKNSTIDGAKVNVEITADASNNPQVFRVGSVVGAADTNTKVADGTIRNVYARGSVTNTGQESAQVGGILGTTNANATLRNAVSAVNVTNGRSAIGTVGSANSMDNTVAIVDTVTASSNNAPTTKTSAEAQALVDAMKLTVTLEDSKVNYAKYDVDYSVVSAYEAANTLKYKNTEKLLPLYNKEFIVHQGNLITSGKLATTEILEVVPMSDDKVVSDYFGDKSKINKLMVHYADGSVEYLKLTYKEDFKNTAIAEYTIDGTDLIYTPNQMTTNYQTIVNQVKASLAALDYYSETNLTKLGKDKGSETVADLMDKLFLKESYAEVKANLDKILPSVLATSNIIATANQDLAKYVEDNKELLMLGLAYVNRWYNIDFETFNAKDLMLYHQDFYGEPVDTLEWLVGLAKKGYTNIQPVNNVTTYVNNFKANSGKASLFELLTDFRKTFTNYASDSEWFKATSKAYITETVSKERPDVDVSAYNRMVKTASEQNGILPLLTADEGIYIISNMTSLTYGMFDRYFDVDGLKTSDPTKYASEISRVKALVDNASTRQADFFDMWYRMNPEGKREQLIRVLPAWEAYTDSTGTYLSRYGYTNTNEAVQDFFGPIVGDLPSGSLTQKRGYHTKDSAGAMAWGNVTYLLNSSLLTNYGLSLFSHETVHNLDSNFFLGGFGRRTGAGAEYYPTGLLQAPESAGAATSILALNTMFDYTASADATNRYQAVSPERFKTIEDLQEYMHGSFDVTYLMDYAEANSVIALGDAAKKAFFMKLENVYEASGTNANATAKNVYSSLTDEEAAKLTSWTSLVDESIIGRRDYYSGTGDQTLNHNGYYRIGLFTPFYSALTNENGIPGDISFRRMAWELLAAKGYEDGFLPYVSNKLADEATAQGSTIYSSWYKKDVALPTDKIIFDSVFGSDYTDWVAFKKAMFQERIDKASTLKPVTITYLGSEVTIDSFTKLQELMNAAVKYDYDKGFAANNNSSRVRVLKGLIYNAYIRQTNDFENSIFGS</sequence>
<dbReference type="InterPro" id="IPR005877">
    <property type="entry name" value="YSIRK_signal_dom"/>
</dbReference>
<feature type="signal peptide" evidence="6">
    <location>
        <begin position="1"/>
        <end position="32"/>
    </location>
</feature>
<dbReference type="InterPro" id="IPR008006">
    <property type="entry name" value="Peptidase_M26_N_dom"/>
</dbReference>
<feature type="transmembrane region" description="Helical" evidence="5">
    <location>
        <begin position="131"/>
        <end position="152"/>
    </location>
</feature>
<comment type="caution">
    <text evidence="8">The sequence shown here is derived from an EMBL/GenBank/DDBJ whole genome shotgun (WGS) entry which is preliminary data.</text>
</comment>
<dbReference type="NCBIfam" id="TIGR01167">
    <property type="entry name" value="LPXTG_anchor"/>
    <property type="match status" value="1"/>
</dbReference>
<organism evidence="8 9">
    <name type="scientific">Streptococcus caprae</name>
    <dbReference type="NCBI Taxonomy" id="1640501"/>
    <lineage>
        <taxon>Bacteria</taxon>
        <taxon>Bacillati</taxon>
        <taxon>Bacillota</taxon>
        <taxon>Bacilli</taxon>
        <taxon>Lactobacillales</taxon>
        <taxon>Streptococcaceae</taxon>
        <taxon>Streptococcus</taxon>
    </lineage>
</organism>
<dbReference type="Proteomes" id="UP001595807">
    <property type="component" value="Unassembled WGS sequence"/>
</dbReference>
<protein>
    <submittedName>
        <fullName evidence="8">ZmpA/ZmpB/ZmpC family metallo-endopeptidase</fullName>
    </submittedName>
</protein>
<accession>A0ABV8CW89</accession>
<dbReference type="Pfam" id="PF07501">
    <property type="entry name" value="G5"/>
    <property type="match status" value="6"/>
</dbReference>
<name>A0ABV8CW89_9STRE</name>
<evidence type="ECO:0000256" key="3">
    <source>
        <dbReference type="ARBA" id="ARBA00022801"/>
    </source>
</evidence>
<dbReference type="SMART" id="SM01208">
    <property type="entry name" value="G5"/>
    <property type="match status" value="6"/>
</dbReference>
<feature type="compositionally biased region" description="Polar residues" evidence="4">
    <location>
        <begin position="187"/>
        <end position="206"/>
    </location>
</feature>
<evidence type="ECO:0000256" key="5">
    <source>
        <dbReference type="SAM" id="Phobius"/>
    </source>
</evidence>
<dbReference type="PANTHER" id="PTHR45706">
    <property type="entry name" value="TYROSINE-PROTEIN PHOSPHATASE"/>
    <property type="match status" value="1"/>
</dbReference>
<dbReference type="Pfam" id="PF08428">
    <property type="entry name" value="Rib"/>
    <property type="match status" value="1"/>
</dbReference>
<evidence type="ECO:0000313" key="9">
    <source>
        <dbReference type="Proteomes" id="UP001595807"/>
    </source>
</evidence>
<keyword evidence="1" id="KW-0645">Protease</keyword>
<dbReference type="Gene3D" id="2.20.230.10">
    <property type="entry name" value="Resuscitation-promoting factor rpfb"/>
    <property type="match status" value="6"/>
</dbReference>
<feature type="region of interest" description="Disordered" evidence="4">
    <location>
        <begin position="187"/>
        <end position="266"/>
    </location>
</feature>